<keyword evidence="7" id="KW-0862">Zinc</keyword>
<dbReference type="Proteomes" id="UP001208570">
    <property type="component" value="Unassembled WGS sequence"/>
</dbReference>
<dbReference type="GO" id="GO:0006729">
    <property type="term" value="P:tetrahydrobiopterin biosynthetic process"/>
    <property type="evidence" value="ECO:0007669"/>
    <property type="project" value="UniProtKB-KW"/>
</dbReference>
<dbReference type="FunFam" id="3.30.479.10:FF:000003">
    <property type="entry name" value="6-pyruvoyl tetrahydrobiopterin synthase"/>
    <property type="match status" value="1"/>
</dbReference>
<dbReference type="EC" id="4.2.3.12" evidence="4"/>
<evidence type="ECO:0000256" key="6">
    <source>
        <dbReference type="ARBA" id="ARBA00022723"/>
    </source>
</evidence>
<keyword evidence="11" id="KW-1185">Reference proteome</keyword>
<name>A0AAD9MTL1_9ANNE</name>
<dbReference type="InterPro" id="IPR038418">
    <property type="entry name" value="6-PTP_synth/QueD_sf"/>
</dbReference>
<evidence type="ECO:0000256" key="8">
    <source>
        <dbReference type="ARBA" id="ARBA00023007"/>
    </source>
</evidence>
<dbReference type="SUPFAM" id="SSF55620">
    <property type="entry name" value="Tetrahydrobiopterin biosynthesis enzymes-like"/>
    <property type="match status" value="1"/>
</dbReference>
<accession>A0AAD9MTL1</accession>
<dbReference type="NCBIfam" id="TIGR00039">
    <property type="entry name" value="6PTHBS"/>
    <property type="match status" value="1"/>
</dbReference>
<comment type="cofactor">
    <cofactor evidence="1">
        <name>Zn(2+)</name>
        <dbReference type="ChEBI" id="CHEBI:29105"/>
    </cofactor>
</comment>
<keyword evidence="8" id="KW-0783">Tetrahydrobiopterin biosynthesis</keyword>
<dbReference type="GO" id="GO:0003874">
    <property type="term" value="F:6-pyruvoyltetrahydropterin synthase activity"/>
    <property type="evidence" value="ECO:0007669"/>
    <property type="project" value="UniProtKB-EC"/>
</dbReference>
<dbReference type="InterPro" id="IPR022470">
    <property type="entry name" value="PTPS_Cys_AS"/>
</dbReference>
<dbReference type="PANTHER" id="PTHR12589">
    <property type="entry name" value="PYRUVOYL TETRAHYDROBIOPTERIN SYNTHASE"/>
    <property type="match status" value="1"/>
</dbReference>
<evidence type="ECO:0000313" key="11">
    <source>
        <dbReference type="Proteomes" id="UP001208570"/>
    </source>
</evidence>
<evidence type="ECO:0000256" key="4">
    <source>
        <dbReference type="ARBA" id="ARBA00013100"/>
    </source>
</evidence>
<sequence length="171" mass="19481">MVNGSISRTVEKKKKMTAEITFDSPRSSGRPVLYISRTEEFSACHRLHSSFLTDEENKKTFGKCNNPNGHGHNYKLEVILRGEVDPSTGMVINLVDLKTYINKAVMETMDHKNLDKDIPYFKHNVSTTENVAVYIWSSLKALLPKPELLYEVKVHETGKNTVFYRGDVNSE</sequence>
<evidence type="ECO:0000256" key="3">
    <source>
        <dbReference type="ARBA" id="ARBA00009164"/>
    </source>
</evidence>
<evidence type="ECO:0000256" key="2">
    <source>
        <dbReference type="ARBA" id="ARBA00005126"/>
    </source>
</evidence>
<dbReference type="GO" id="GO:0046872">
    <property type="term" value="F:metal ion binding"/>
    <property type="evidence" value="ECO:0007669"/>
    <property type="project" value="UniProtKB-KW"/>
</dbReference>
<evidence type="ECO:0000256" key="1">
    <source>
        <dbReference type="ARBA" id="ARBA00001947"/>
    </source>
</evidence>
<keyword evidence="6" id="KW-0479">Metal-binding</keyword>
<proteinExistence type="inferred from homology"/>
<evidence type="ECO:0000256" key="7">
    <source>
        <dbReference type="ARBA" id="ARBA00022833"/>
    </source>
</evidence>
<dbReference type="PROSITE" id="PS00988">
    <property type="entry name" value="PTPS_2"/>
    <property type="match status" value="1"/>
</dbReference>
<dbReference type="PROSITE" id="PS00987">
    <property type="entry name" value="PTPS_1"/>
    <property type="match status" value="1"/>
</dbReference>
<dbReference type="InterPro" id="IPR007115">
    <property type="entry name" value="6-PTP_synth/QueD"/>
</dbReference>
<comment type="pathway">
    <text evidence="2">Cofactor biosynthesis; tetrahydrobiopterin biosynthesis; tetrahydrobiopterin from 7,8-dihydroneopterin triphosphate: step 1/3.</text>
</comment>
<protein>
    <recommendedName>
        <fullName evidence="5">6-pyruvoyl tetrahydrobiopterin synthase</fullName>
        <ecNumber evidence="4">4.2.3.12</ecNumber>
    </recommendedName>
</protein>
<reference evidence="10" key="1">
    <citation type="journal article" date="2023" name="Mol. Biol. Evol.">
        <title>Third-Generation Sequencing Reveals the Adaptive Role of the Epigenome in Three Deep-Sea Polychaetes.</title>
        <authorList>
            <person name="Perez M."/>
            <person name="Aroh O."/>
            <person name="Sun Y."/>
            <person name="Lan Y."/>
            <person name="Juniper S.K."/>
            <person name="Young C.R."/>
            <person name="Angers B."/>
            <person name="Qian P.Y."/>
        </authorList>
    </citation>
    <scope>NUCLEOTIDE SEQUENCE</scope>
    <source>
        <strain evidence="10">P08H-3</strain>
    </source>
</reference>
<organism evidence="10 11">
    <name type="scientific">Paralvinella palmiformis</name>
    <dbReference type="NCBI Taxonomy" id="53620"/>
    <lineage>
        <taxon>Eukaryota</taxon>
        <taxon>Metazoa</taxon>
        <taxon>Spiralia</taxon>
        <taxon>Lophotrochozoa</taxon>
        <taxon>Annelida</taxon>
        <taxon>Polychaeta</taxon>
        <taxon>Sedentaria</taxon>
        <taxon>Canalipalpata</taxon>
        <taxon>Terebellida</taxon>
        <taxon>Terebelliformia</taxon>
        <taxon>Alvinellidae</taxon>
        <taxon>Paralvinella</taxon>
    </lineage>
</organism>
<keyword evidence="9" id="KW-0456">Lyase</keyword>
<dbReference type="AlphaFoldDB" id="A0AAD9MTL1"/>
<dbReference type="PANTHER" id="PTHR12589:SF7">
    <property type="entry name" value="6-PYRUVOYL TETRAHYDROBIOPTERIN SYNTHASE"/>
    <property type="match status" value="1"/>
</dbReference>
<dbReference type="Gene3D" id="3.30.479.10">
    <property type="entry name" value="6-pyruvoyl tetrahydropterin synthase/QueD"/>
    <property type="match status" value="1"/>
</dbReference>
<dbReference type="CDD" id="cd00470">
    <property type="entry name" value="PTPS"/>
    <property type="match status" value="1"/>
</dbReference>
<dbReference type="GO" id="GO:0005739">
    <property type="term" value="C:mitochondrion"/>
    <property type="evidence" value="ECO:0007669"/>
    <property type="project" value="TreeGrafter"/>
</dbReference>
<dbReference type="EMBL" id="JAODUP010000716">
    <property type="protein sequence ID" value="KAK2144955.1"/>
    <property type="molecule type" value="Genomic_DNA"/>
</dbReference>
<gene>
    <name evidence="10" type="ORF">LSH36_716g01117</name>
</gene>
<dbReference type="Pfam" id="PF01242">
    <property type="entry name" value="PTPS"/>
    <property type="match status" value="1"/>
</dbReference>
<comment type="caution">
    <text evidence="10">The sequence shown here is derived from an EMBL/GenBank/DDBJ whole genome shotgun (WGS) entry which is preliminary data.</text>
</comment>
<dbReference type="InterPro" id="IPR022469">
    <property type="entry name" value="PTPS_His_AS"/>
</dbReference>
<evidence type="ECO:0000313" key="10">
    <source>
        <dbReference type="EMBL" id="KAK2144955.1"/>
    </source>
</evidence>
<evidence type="ECO:0000256" key="5">
    <source>
        <dbReference type="ARBA" id="ARBA00015587"/>
    </source>
</evidence>
<comment type="similarity">
    <text evidence="3">Belongs to the PTPS family.</text>
</comment>
<evidence type="ECO:0000256" key="9">
    <source>
        <dbReference type="ARBA" id="ARBA00023239"/>
    </source>
</evidence>